<accession>A0ABV5RLW0</accession>
<keyword evidence="4" id="KW-1185">Reference proteome</keyword>
<dbReference type="InterPro" id="IPR023631">
    <property type="entry name" value="Amidase_dom"/>
</dbReference>
<reference evidence="3 4" key="1">
    <citation type="submission" date="2024-09" db="EMBL/GenBank/DDBJ databases">
        <authorList>
            <person name="Sun Q."/>
            <person name="Mori K."/>
        </authorList>
    </citation>
    <scope>NUCLEOTIDE SEQUENCE [LARGE SCALE GENOMIC DNA]</scope>
    <source>
        <strain evidence="3 4">JCM 3331</strain>
    </source>
</reference>
<feature type="domain" description="Amidase" evidence="2">
    <location>
        <begin position="25"/>
        <end position="450"/>
    </location>
</feature>
<dbReference type="PANTHER" id="PTHR11895">
    <property type="entry name" value="TRANSAMIDASE"/>
    <property type="match status" value="1"/>
</dbReference>
<comment type="similarity">
    <text evidence="1">Belongs to the amidase family.</text>
</comment>
<dbReference type="Gene3D" id="3.90.1300.10">
    <property type="entry name" value="Amidase signature (AS) domain"/>
    <property type="match status" value="1"/>
</dbReference>
<organism evidence="3 4">
    <name type="scientific">Streptomyces yanii</name>
    <dbReference type="NCBI Taxonomy" id="78510"/>
    <lineage>
        <taxon>Bacteria</taxon>
        <taxon>Bacillati</taxon>
        <taxon>Actinomycetota</taxon>
        <taxon>Actinomycetes</taxon>
        <taxon>Kitasatosporales</taxon>
        <taxon>Streptomycetaceae</taxon>
        <taxon>Streptomyces</taxon>
    </lineage>
</organism>
<evidence type="ECO:0000259" key="2">
    <source>
        <dbReference type="Pfam" id="PF01425"/>
    </source>
</evidence>
<gene>
    <name evidence="3" type="ORF">ACFFTL_43040</name>
</gene>
<dbReference type="InterPro" id="IPR000120">
    <property type="entry name" value="Amidase"/>
</dbReference>
<dbReference type="SUPFAM" id="SSF75304">
    <property type="entry name" value="Amidase signature (AS) enzymes"/>
    <property type="match status" value="1"/>
</dbReference>
<dbReference type="RefSeq" id="WP_345516714.1">
    <property type="nucleotide sequence ID" value="NZ_BAAAXD010000039.1"/>
</dbReference>
<dbReference type="InterPro" id="IPR020556">
    <property type="entry name" value="Amidase_CS"/>
</dbReference>
<name>A0ABV5RLW0_9ACTN</name>
<protein>
    <submittedName>
        <fullName evidence="3">Amidase</fullName>
    </submittedName>
</protein>
<comment type="caution">
    <text evidence="3">The sequence shown here is derived from an EMBL/GenBank/DDBJ whole genome shotgun (WGS) entry which is preliminary data.</text>
</comment>
<evidence type="ECO:0000313" key="3">
    <source>
        <dbReference type="EMBL" id="MFB9578854.1"/>
    </source>
</evidence>
<dbReference type="EMBL" id="JBHMCG010000200">
    <property type="protein sequence ID" value="MFB9578854.1"/>
    <property type="molecule type" value="Genomic_DNA"/>
</dbReference>
<dbReference type="PROSITE" id="PS00571">
    <property type="entry name" value="AMIDASES"/>
    <property type="match status" value="1"/>
</dbReference>
<sequence>MTDLHYLSAHELLEAYRTMALSPVEVLDAVEARADAVEPAVNALSDRLQERARAAAVEAEARYAGRGGGEPRPLEGIPVAVKEEQPIAGLPLRLGSLLTDDTPSPVTHPVVERVLAAGGVVHARATTPEYSCAAFTQSALWGVTRNPWNLGYGPGGSSGGSGAALAAGTTILATGSDIGGSIRLPASLCGVVGFKPPYARVPGIPPFNLDTYCHDGPMARTVADTALLQNLIAGAHPVDPVSLPATRPVVPDAAKARGLKVAFAVTIGDFPIDPDVAANTRALADSLRSAGIKVEEVAIPITQETVFTAALIHYGAIFGPMITELGDDDRLSRYARRFADRAGQALAAHGFFKGLSMEADIQQALADVFADYDAIICPTLGSAGFLADDDYVDHGVTVDGTYLDFYLSAALTPVFNVASRHPVLNIPTGRAANGVPTGAQIVGRAYDDATPFHIGATAEEIHRWWADPVWRPDLTGKAI</sequence>
<evidence type="ECO:0000256" key="1">
    <source>
        <dbReference type="ARBA" id="ARBA00009199"/>
    </source>
</evidence>
<evidence type="ECO:0000313" key="4">
    <source>
        <dbReference type="Proteomes" id="UP001589710"/>
    </source>
</evidence>
<dbReference type="Proteomes" id="UP001589710">
    <property type="component" value="Unassembled WGS sequence"/>
</dbReference>
<dbReference type="Pfam" id="PF01425">
    <property type="entry name" value="Amidase"/>
    <property type="match status" value="1"/>
</dbReference>
<dbReference type="PANTHER" id="PTHR11895:SF7">
    <property type="entry name" value="GLUTAMYL-TRNA(GLN) AMIDOTRANSFERASE SUBUNIT A, MITOCHONDRIAL"/>
    <property type="match status" value="1"/>
</dbReference>
<proteinExistence type="inferred from homology"/>
<dbReference type="InterPro" id="IPR036928">
    <property type="entry name" value="AS_sf"/>
</dbReference>